<dbReference type="InterPro" id="IPR010310">
    <property type="entry name" value="T7SS_ESAT-6-like"/>
</dbReference>
<dbReference type="AlphaFoldDB" id="A0A1S8M2I6"/>
<dbReference type="RefSeq" id="WP_077834393.1">
    <property type="nucleotide sequence ID" value="NZ_CP096984.1"/>
</dbReference>
<dbReference type="InterPro" id="IPR036689">
    <property type="entry name" value="ESAT-6-like_sf"/>
</dbReference>
<reference evidence="1 2" key="1">
    <citation type="submission" date="2022-04" db="EMBL/GenBank/DDBJ databases">
        <title>Genome sequence of C. roseum typestrain.</title>
        <authorList>
            <person name="Poehlein A."/>
            <person name="Schoch T."/>
            <person name="Duerre P."/>
            <person name="Daniel R."/>
        </authorList>
    </citation>
    <scope>NUCLEOTIDE SEQUENCE [LARGE SCALE GENOMIC DNA]</scope>
    <source>
        <strain evidence="1 2">DSM 7320</strain>
        <plasmid evidence="1 2">p330</plasmid>
    </source>
</reference>
<dbReference type="Proteomes" id="UP000190951">
    <property type="component" value="Plasmid p330"/>
</dbReference>
<dbReference type="Gene3D" id="1.10.287.1060">
    <property type="entry name" value="ESAT-6-like"/>
    <property type="match status" value="1"/>
</dbReference>
<dbReference type="STRING" id="84029.CROST_06350"/>
<dbReference type="NCBIfam" id="TIGR03930">
    <property type="entry name" value="WXG100_ESAT6"/>
    <property type="match status" value="1"/>
</dbReference>
<gene>
    <name evidence="1" type="ORF">CROST_047460</name>
</gene>
<sequence>MADKIKLTVSEINKMSNLFLQDSYELNSILKELTSQKNILRNGWLGESSKAFLDSYEELTKQVEKFVTVIEKKGTQLINVGKAMQQADSSVGAQISGTSSTPKTTEHKQGFIEKAKAAISPGGKYYHAAKIGSSVLKIVGGVTLMATSGVEEFFTGGTATPIAAVQAAYGLNSTANGIRDLYDCYKGDYDEVGKKNFMKDGVSGSLGFVTDKALHDKQIGESVGDVLYDVGDIASNGRGLTELAGIAAAPKYVKIGKLPCEIGKFRNKIKYAYVDYIVSGPSLGERLNSGRKVVSKVKSIISDVVDMKNSALQPSHN</sequence>
<geneLocation type="plasmid" evidence="1 2">
    <name>p330</name>
</geneLocation>
<protein>
    <submittedName>
        <fullName evidence="1">Uncharacterized protein</fullName>
    </submittedName>
</protein>
<proteinExistence type="predicted"/>
<dbReference type="SUPFAM" id="SSF140453">
    <property type="entry name" value="EsxAB dimer-like"/>
    <property type="match status" value="1"/>
</dbReference>
<dbReference type="EMBL" id="CP096984">
    <property type="protein sequence ID" value="URZ13968.1"/>
    <property type="molecule type" value="Genomic_DNA"/>
</dbReference>
<evidence type="ECO:0000313" key="1">
    <source>
        <dbReference type="EMBL" id="URZ13968.1"/>
    </source>
</evidence>
<organism evidence="1 2">
    <name type="scientific">Clostridium felsineum</name>
    <dbReference type="NCBI Taxonomy" id="36839"/>
    <lineage>
        <taxon>Bacteria</taxon>
        <taxon>Bacillati</taxon>
        <taxon>Bacillota</taxon>
        <taxon>Clostridia</taxon>
        <taxon>Eubacteriales</taxon>
        <taxon>Clostridiaceae</taxon>
        <taxon>Clostridium</taxon>
    </lineage>
</organism>
<name>A0A1S8M2I6_9CLOT</name>
<evidence type="ECO:0000313" key="2">
    <source>
        <dbReference type="Proteomes" id="UP000190951"/>
    </source>
</evidence>
<dbReference type="KEGG" id="crw:CROST_047460"/>
<accession>A0A1S8M2I6</accession>
<keyword evidence="2" id="KW-1185">Reference proteome</keyword>
<keyword evidence="1" id="KW-0614">Plasmid</keyword>
<dbReference type="Pfam" id="PF06013">
    <property type="entry name" value="WXG100"/>
    <property type="match status" value="1"/>
</dbReference>